<keyword evidence="1" id="KW-0816">Tricarboxylic acid cycle</keyword>
<dbReference type="Gene3D" id="3.40.50.261">
    <property type="entry name" value="Succinyl-CoA synthetase domains"/>
    <property type="match status" value="2"/>
</dbReference>
<dbReference type="InterPro" id="IPR016102">
    <property type="entry name" value="Succinyl-CoA_synth-like"/>
</dbReference>
<dbReference type="Pfam" id="PF13380">
    <property type="entry name" value="CoA_binding_2"/>
    <property type="match status" value="1"/>
</dbReference>
<evidence type="ECO:0000313" key="7">
    <source>
        <dbReference type="Proteomes" id="UP001055102"/>
    </source>
</evidence>
<proteinExistence type="predicted"/>
<dbReference type="InterPro" id="IPR013815">
    <property type="entry name" value="ATP_grasp_subdomain_1"/>
</dbReference>
<dbReference type="CDD" id="cd04301">
    <property type="entry name" value="NAT_SF"/>
    <property type="match status" value="1"/>
</dbReference>
<feature type="domain" description="N-acetyltransferase" evidence="5">
    <location>
        <begin position="738"/>
        <end position="893"/>
    </location>
</feature>
<evidence type="ECO:0000256" key="3">
    <source>
        <dbReference type="ARBA" id="ARBA00022741"/>
    </source>
</evidence>
<organism evidence="6 7">
    <name type="scientific">Methylobacterium jeotgali</name>
    <dbReference type="NCBI Taxonomy" id="381630"/>
    <lineage>
        <taxon>Bacteria</taxon>
        <taxon>Pseudomonadati</taxon>
        <taxon>Pseudomonadota</taxon>
        <taxon>Alphaproteobacteria</taxon>
        <taxon>Hyphomicrobiales</taxon>
        <taxon>Methylobacteriaceae</taxon>
        <taxon>Methylobacterium</taxon>
    </lineage>
</organism>
<dbReference type="PANTHER" id="PTHR43334">
    <property type="entry name" value="ACETATE--COA LIGASE [ADP-FORMING]"/>
    <property type="match status" value="1"/>
</dbReference>
<dbReference type="Pfam" id="PF13607">
    <property type="entry name" value="Succ_CoA_lig"/>
    <property type="match status" value="1"/>
</dbReference>
<dbReference type="InterPro" id="IPR000182">
    <property type="entry name" value="GNAT_dom"/>
</dbReference>
<dbReference type="PANTHER" id="PTHR43334:SF1">
    <property type="entry name" value="3-HYDROXYPROPIONATE--COA LIGASE [ADP-FORMING]"/>
    <property type="match status" value="1"/>
</dbReference>
<keyword evidence="3" id="KW-0547">Nucleotide-binding</keyword>
<dbReference type="Gene3D" id="3.40.630.30">
    <property type="match status" value="1"/>
</dbReference>
<evidence type="ECO:0000256" key="4">
    <source>
        <dbReference type="ARBA" id="ARBA00022840"/>
    </source>
</evidence>
<keyword evidence="2" id="KW-0436">Ligase</keyword>
<dbReference type="SUPFAM" id="SSF55729">
    <property type="entry name" value="Acyl-CoA N-acyltransferases (Nat)"/>
    <property type="match status" value="1"/>
</dbReference>
<evidence type="ECO:0000259" key="5">
    <source>
        <dbReference type="PROSITE" id="PS51186"/>
    </source>
</evidence>
<evidence type="ECO:0000256" key="1">
    <source>
        <dbReference type="ARBA" id="ARBA00022532"/>
    </source>
</evidence>
<dbReference type="SUPFAM" id="SSF51735">
    <property type="entry name" value="NAD(P)-binding Rossmann-fold domains"/>
    <property type="match status" value="1"/>
</dbReference>
<dbReference type="PROSITE" id="PS51186">
    <property type="entry name" value="GNAT"/>
    <property type="match status" value="1"/>
</dbReference>
<dbReference type="SUPFAM" id="SSF56059">
    <property type="entry name" value="Glutathione synthetase ATP-binding domain-like"/>
    <property type="match status" value="1"/>
</dbReference>
<protein>
    <submittedName>
        <fullName evidence="6">Peptidyl-lysine N-acetyltransferase Pat</fullName>
    </submittedName>
</protein>
<dbReference type="Proteomes" id="UP001055102">
    <property type="component" value="Unassembled WGS sequence"/>
</dbReference>
<dbReference type="InterPro" id="IPR032875">
    <property type="entry name" value="Succ_CoA_lig_flav_dom"/>
</dbReference>
<reference evidence="6" key="2">
    <citation type="submission" date="2021-08" db="EMBL/GenBank/DDBJ databases">
        <authorList>
            <person name="Tani A."/>
            <person name="Ola A."/>
            <person name="Ogura Y."/>
            <person name="Katsura K."/>
            <person name="Hayashi T."/>
        </authorList>
    </citation>
    <scope>NUCLEOTIDE SEQUENCE</scope>
    <source>
        <strain evidence="6">LMG 23639</strain>
    </source>
</reference>
<dbReference type="SMART" id="SM00881">
    <property type="entry name" value="CoA_binding"/>
    <property type="match status" value="1"/>
</dbReference>
<reference evidence="6" key="1">
    <citation type="journal article" date="2021" name="Front. Microbiol.">
        <title>Comprehensive Comparative Genomics and Phenotyping of Methylobacterium Species.</title>
        <authorList>
            <person name="Alessa O."/>
            <person name="Ogura Y."/>
            <person name="Fujitani Y."/>
            <person name="Takami H."/>
            <person name="Hayashi T."/>
            <person name="Sahin N."/>
            <person name="Tani A."/>
        </authorList>
    </citation>
    <scope>NUCLEOTIDE SEQUENCE</scope>
    <source>
        <strain evidence="6">LMG 23639</strain>
    </source>
</reference>
<dbReference type="InterPro" id="IPR016181">
    <property type="entry name" value="Acyl_CoA_acyltransferase"/>
</dbReference>
<name>A0ABQ4T3N9_9HYPH</name>
<dbReference type="Gene3D" id="3.30.1490.20">
    <property type="entry name" value="ATP-grasp fold, A domain"/>
    <property type="match status" value="1"/>
</dbReference>
<dbReference type="Pfam" id="PF13302">
    <property type="entry name" value="Acetyltransf_3"/>
    <property type="match status" value="1"/>
</dbReference>
<gene>
    <name evidence="6" type="primary">pat</name>
    <name evidence="6" type="ORF">AOPFMNJM_3850</name>
</gene>
<dbReference type="InterPro" id="IPR036291">
    <property type="entry name" value="NAD(P)-bd_dom_sf"/>
</dbReference>
<dbReference type="Gene3D" id="3.40.50.720">
    <property type="entry name" value="NAD(P)-binding Rossmann-like Domain"/>
    <property type="match status" value="1"/>
</dbReference>
<keyword evidence="7" id="KW-1185">Reference proteome</keyword>
<comment type="caution">
    <text evidence="6">The sequence shown here is derived from an EMBL/GenBank/DDBJ whole genome shotgun (WGS) entry which is preliminary data.</text>
</comment>
<sequence>MSTYRFERLLKPGSIAVVGAGQREGSFGRSVFEALQASGFPGPVHPVNPRHVAVEGHPCVPRVSDIASPPDLVLVATPPATVPGIVDDAGASGCGAAVILTADLGFGPNDAGPSAREAARRHGLRLVGANSIGIAVPAQRLNASLLAHAPEKGDLALVSQSGTVAAGVLEWARPRGVGFSAILSLGRSWDVDAADCLDHFAADPGTRAILLCLDTVTDARKFMSAARAAARSKPVVVLRVARTDLGSGHPQPETHTGALARPEAVYEAAFRRAGLLAVADLDEMFSAVETLSRQRPFPGRRLAILSNGHGIGALAANRLTERSGSLAALSDAGGLPVPNPVNLGIDAGPSAFAAALEPLLASRATDAVLAIHVPTIRSNAVEVASAISETVRRARAGGSRRLPVFAVSLGDTPGATDLLSGAAIPHFSTDSEAVEGFLHLVRYREAQDDLMRTPASLPRDFAPDVARARAIVAGALRQGASWLDPLQVAGLLDAYGIAGQPLTLVPDIDAAASAAWPIIAAGGSVALKVASPDIVHKSDIGGVRLDLTSEADVREAAREILARARRERPAARITGFCVQPMVRLGRRIELIAGIAEDPTFGPVVVFGRGGTAVEVVDDRALALPPLDLALADELIGRTRVARRLAGYRDVPPADRAALALILVKLAQLSADLPQVRELDINPLLADDTGAVALDARVRVSRETGRDGRRAVGAGHPRFAIRPYPVEWERTLALKDGPAEVRPVRPEDEGMFRAFFETVDPEDVRLRFFSPVKDFSHAFLARLTQLDYSRAIAFVALREGADGPRMLGAVRLHADANHESGEYAILVRSDLQGAGLGDALMRLMIDWAGAEGIRRIEGTVLAENRAMLAVCRRLGFQARIDPDDPGLVKVERSV</sequence>
<accession>A0ABQ4T3N9</accession>
<dbReference type="SUPFAM" id="SSF52210">
    <property type="entry name" value="Succinyl-CoA synthetase domains"/>
    <property type="match status" value="2"/>
</dbReference>
<evidence type="ECO:0000313" key="6">
    <source>
        <dbReference type="EMBL" id="GJE08511.1"/>
    </source>
</evidence>
<dbReference type="InterPro" id="IPR003781">
    <property type="entry name" value="CoA-bd"/>
</dbReference>
<dbReference type="EMBL" id="BPQR01000081">
    <property type="protein sequence ID" value="GJE08511.1"/>
    <property type="molecule type" value="Genomic_DNA"/>
</dbReference>
<keyword evidence="4" id="KW-0067">ATP-binding</keyword>
<evidence type="ECO:0000256" key="2">
    <source>
        <dbReference type="ARBA" id="ARBA00022598"/>
    </source>
</evidence>
<dbReference type="InterPro" id="IPR051538">
    <property type="entry name" value="Acyl-CoA_Synth/Transferase"/>
</dbReference>
<dbReference type="RefSeq" id="WP_238278271.1">
    <property type="nucleotide sequence ID" value="NZ_BPQR01000081.1"/>
</dbReference>
<dbReference type="Pfam" id="PF13549">
    <property type="entry name" value="ATP-grasp_5"/>
    <property type="match status" value="1"/>
</dbReference>
<dbReference type="Gene3D" id="3.30.470.20">
    <property type="entry name" value="ATP-grasp fold, B domain"/>
    <property type="match status" value="1"/>
</dbReference>